<organism evidence="1 2">
    <name type="scientific">Racocetra persica</name>
    <dbReference type="NCBI Taxonomy" id="160502"/>
    <lineage>
        <taxon>Eukaryota</taxon>
        <taxon>Fungi</taxon>
        <taxon>Fungi incertae sedis</taxon>
        <taxon>Mucoromycota</taxon>
        <taxon>Glomeromycotina</taxon>
        <taxon>Glomeromycetes</taxon>
        <taxon>Diversisporales</taxon>
        <taxon>Gigasporaceae</taxon>
        <taxon>Racocetra</taxon>
    </lineage>
</organism>
<keyword evidence="2" id="KW-1185">Reference proteome</keyword>
<accession>A0ACA9QSX8</accession>
<gene>
    <name evidence="1" type="ORF">RPERSI_LOCUS15639</name>
</gene>
<sequence length="66" mass="7685">NARAEELRKEEQKLIGFKPLESLEIELAKRQKLRENVIQEIVEVLKRNITRSKNKYTIYTDGAANG</sequence>
<name>A0ACA9QSX8_9GLOM</name>
<proteinExistence type="predicted"/>
<dbReference type="EMBL" id="CAJVQC010037773">
    <property type="protein sequence ID" value="CAG8764610.1"/>
    <property type="molecule type" value="Genomic_DNA"/>
</dbReference>
<comment type="caution">
    <text evidence="1">The sequence shown here is derived from an EMBL/GenBank/DDBJ whole genome shotgun (WGS) entry which is preliminary data.</text>
</comment>
<protein>
    <submittedName>
        <fullName evidence="1">4730_t:CDS:1</fullName>
    </submittedName>
</protein>
<evidence type="ECO:0000313" key="2">
    <source>
        <dbReference type="Proteomes" id="UP000789920"/>
    </source>
</evidence>
<reference evidence="1" key="1">
    <citation type="submission" date="2021-06" db="EMBL/GenBank/DDBJ databases">
        <authorList>
            <person name="Kallberg Y."/>
            <person name="Tangrot J."/>
            <person name="Rosling A."/>
        </authorList>
    </citation>
    <scope>NUCLEOTIDE SEQUENCE</scope>
    <source>
        <strain evidence="1">MA461A</strain>
    </source>
</reference>
<feature type="non-terminal residue" evidence="1">
    <location>
        <position position="1"/>
    </location>
</feature>
<dbReference type="Proteomes" id="UP000789920">
    <property type="component" value="Unassembled WGS sequence"/>
</dbReference>
<evidence type="ECO:0000313" key="1">
    <source>
        <dbReference type="EMBL" id="CAG8764610.1"/>
    </source>
</evidence>